<dbReference type="Gene3D" id="1.10.287.950">
    <property type="entry name" value="Methyl-accepting chemotaxis protein"/>
    <property type="match status" value="1"/>
</dbReference>
<organism evidence="8 9">
    <name type="scientific">Eubacterium plexicaudatum ASF492</name>
    <dbReference type="NCBI Taxonomy" id="1235802"/>
    <lineage>
        <taxon>Bacteria</taxon>
        <taxon>Bacillati</taxon>
        <taxon>Bacillota</taxon>
        <taxon>Clostridia</taxon>
        <taxon>Eubacteriales</taxon>
        <taxon>Eubacteriaceae</taxon>
        <taxon>Eubacterium</taxon>
    </lineage>
</organism>
<dbReference type="GO" id="GO:0006935">
    <property type="term" value="P:chemotaxis"/>
    <property type="evidence" value="ECO:0007669"/>
    <property type="project" value="UniProtKB-KW"/>
</dbReference>
<evidence type="ECO:0000313" key="8">
    <source>
        <dbReference type="EMBL" id="EMZ27306.1"/>
    </source>
</evidence>
<proteinExistence type="inferred from homology"/>
<evidence type="ECO:0008006" key="10">
    <source>
        <dbReference type="Google" id="ProtNLM"/>
    </source>
</evidence>
<evidence type="ECO:0000259" key="6">
    <source>
        <dbReference type="PROSITE" id="PS50111"/>
    </source>
</evidence>
<dbReference type="OrthoDB" id="9765776at2"/>
<feature type="domain" description="HAMP" evidence="7">
    <location>
        <begin position="267"/>
        <end position="311"/>
    </location>
</feature>
<dbReference type="CDD" id="cd19411">
    <property type="entry name" value="MCP2201-like_sensor"/>
    <property type="match status" value="1"/>
</dbReference>
<dbReference type="SUPFAM" id="SSF58104">
    <property type="entry name" value="Methyl-accepting chemotaxis protein (MCP) signaling domain"/>
    <property type="match status" value="1"/>
</dbReference>
<protein>
    <recommendedName>
        <fullName evidence="10">X-X-X-Leu-X-X-Gly heptad repeats protein</fullName>
    </recommendedName>
</protein>
<feature type="transmembrane region" description="Helical" evidence="5">
    <location>
        <begin position="185"/>
        <end position="206"/>
    </location>
</feature>
<dbReference type="CDD" id="cd06225">
    <property type="entry name" value="HAMP"/>
    <property type="match status" value="1"/>
</dbReference>
<feature type="domain" description="HAMP" evidence="7">
    <location>
        <begin position="214"/>
        <end position="266"/>
    </location>
</feature>
<dbReference type="InterPro" id="IPR004089">
    <property type="entry name" value="MCPsignal_dom"/>
</dbReference>
<dbReference type="SMART" id="SM00304">
    <property type="entry name" value="HAMP"/>
    <property type="match status" value="2"/>
</dbReference>
<evidence type="ECO:0000313" key="9">
    <source>
        <dbReference type="Proteomes" id="UP000012589"/>
    </source>
</evidence>
<gene>
    <name evidence="8" type="ORF">C823_02430</name>
</gene>
<evidence type="ECO:0000256" key="5">
    <source>
        <dbReference type="SAM" id="Phobius"/>
    </source>
</evidence>
<dbReference type="eggNOG" id="COG0840">
    <property type="taxonomic scope" value="Bacteria"/>
</dbReference>
<dbReference type="PANTHER" id="PTHR43531:SF11">
    <property type="entry name" value="METHYL-ACCEPTING CHEMOTAXIS PROTEIN 3"/>
    <property type="match status" value="1"/>
</dbReference>
<keyword evidence="9" id="KW-1185">Reference proteome</keyword>
<dbReference type="PATRIC" id="fig|1235802.3.peg.2569"/>
<sequence length="561" mass="60999">MLNKIKDMKVEKKLRTCFTFTVIIASIAAVLRLVILLYTNITYNDALVNSGFSQGEIGIFSTYLSKEPIIVRELILLDDEASMKESEDELIETKALTDEAYEAVKPHCLTKEELAYIEQIDALLPEYRDLFDQVKALAMSNNNDEAFDLLIKEAKPTYQKLTDAVEALIDINVSNGNSISRRLTIQAYIMITVMIIIIIVSVVIAMRISKMVAKMFADPIVNIQKATAELEHGNLDIYVDKLYEDEIGEMTDSFNTAIGLLKQYVLELSRVLGEMADGNFNVSADVDFRGEFLKLSDAIETITTSLSNTLGNIHESSNQVSLGASQMAESAQALAEGATDQAASVQELTATIQDVTEAVVHSSEKAIQSHKDAEAFRQDAEESNENIQLLNQAMERINETSREIANIISAIEDIASQTNLLSLNASIEAARAGEAGKGFAVVADQIGKLASDSAASAVDTKNLIENSLLEIEKGNEIVSKATVAIESVIKGITSLAASTNEISELSETQADAMKQLEAGIEQISEVIQNNSAAAEQSSATSEELSAQSEALEQLVGQFTLK</sequence>
<dbReference type="HOGENOM" id="CLU_000445_107_16_9"/>
<dbReference type="PROSITE" id="PS50111">
    <property type="entry name" value="CHEMOTAXIS_TRANSDUC_2"/>
    <property type="match status" value="1"/>
</dbReference>
<reference evidence="8 9" key="1">
    <citation type="journal article" date="2014" name="Genome Announc.">
        <title>Draft genome sequences of the altered schaedler flora, a defined bacterial community from gnotobiotic mice.</title>
        <authorList>
            <person name="Wannemuehler M.J."/>
            <person name="Overstreet A.M."/>
            <person name="Ward D.V."/>
            <person name="Phillips G.J."/>
        </authorList>
    </citation>
    <scope>NUCLEOTIDE SEQUENCE [LARGE SCALE GENOMIC DNA]</scope>
    <source>
        <strain evidence="8 9">ASF492</strain>
    </source>
</reference>
<dbReference type="GO" id="GO:0007165">
    <property type="term" value="P:signal transduction"/>
    <property type="evidence" value="ECO:0007669"/>
    <property type="project" value="UniProtKB-KW"/>
</dbReference>
<dbReference type="InterPro" id="IPR003660">
    <property type="entry name" value="HAMP_dom"/>
</dbReference>
<dbReference type="Pfam" id="PF00015">
    <property type="entry name" value="MCPsignal"/>
    <property type="match status" value="1"/>
</dbReference>
<dbReference type="InterPro" id="IPR024478">
    <property type="entry name" value="HlyB_4HB_MCP"/>
</dbReference>
<dbReference type="EMBL" id="AQFT01000072">
    <property type="protein sequence ID" value="EMZ27306.1"/>
    <property type="molecule type" value="Genomic_DNA"/>
</dbReference>
<name>N2AH22_9FIRM</name>
<dbReference type="GO" id="GO:0004888">
    <property type="term" value="F:transmembrane signaling receptor activity"/>
    <property type="evidence" value="ECO:0007669"/>
    <property type="project" value="TreeGrafter"/>
</dbReference>
<evidence type="ECO:0000256" key="3">
    <source>
        <dbReference type="PROSITE-ProRule" id="PRU00284"/>
    </source>
</evidence>
<dbReference type="Pfam" id="PF12729">
    <property type="entry name" value="4HB_MCP_1"/>
    <property type="match status" value="1"/>
</dbReference>
<evidence type="ECO:0000259" key="7">
    <source>
        <dbReference type="PROSITE" id="PS50885"/>
    </source>
</evidence>
<dbReference type="SMART" id="SM00283">
    <property type="entry name" value="MA"/>
    <property type="match status" value="1"/>
</dbReference>
<feature type="transmembrane region" description="Helical" evidence="5">
    <location>
        <begin position="20"/>
        <end position="41"/>
    </location>
</feature>
<dbReference type="Gene3D" id="6.10.340.10">
    <property type="match status" value="1"/>
</dbReference>
<evidence type="ECO:0000256" key="4">
    <source>
        <dbReference type="SAM" id="Coils"/>
    </source>
</evidence>
<evidence type="ECO:0000256" key="2">
    <source>
        <dbReference type="ARBA" id="ARBA00029447"/>
    </source>
</evidence>
<feature type="coiled-coil region" evidence="4">
    <location>
        <begin position="373"/>
        <end position="410"/>
    </location>
</feature>
<evidence type="ECO:0000256" key="1">
    <source>
        <dbReference type="ARBA" id="ARBA00022500"/>
    </source>
</evidence>
<dbReference type="Pfam" id="PF00672">
    <property type="entry name" value="HAMP"/>
    <property type="match status" value="2"/>
</dbReference>
<keyword evidence="5" id="KW-0812">Transmembrane</keyword>
<keyword evidence="3" id="KW-0807">Transducer</keyword>
<dbReference type="GO" id="GO:0005886">
    <property type="term" value="C:plasma membrane"/>
    <property type="evidence" value="ECO:0007669"/>
    <property type="project" value="TreeGrafter"/>
</dbReference>
<comment type="caution">
    <text evidence="8">The sequence shown here is derived from an EMBL/GenBank/DDBJ whole genome shotgun (WGS) entry which is preliminary data.</text>
</comment>
<dbReference type="PANTHER" id="PTHR43531">
    <property type="entry name" value="PROTEIN ICFG"/>
    <property type="match status" value="1"/>
</dbReference>
<dbReference type="AlphaFoldDB" id="N2AH22"/>
<keyword evidence="1" id="KW-0145">Chemotaxis</keyword>
<comment type="similarity">
    <text evidence="2">Belongs to the methyl-accepting chemotaxis (MCP) protein family.</text>
</comment>
<dbReference type="InterPro" id="IPR051310">
    <property type="entry name" value="MCP_chemotaxis"/>
</dbReference>
<dbReference type="STRING" id="1235802.C823_02430"/>
<dbReference type="InterPro" id="IPR047347">
    <property type="entry name" value="YvaQ-like_sensor"/>
</dbReference>
<dbReference type="PROSITE" id="PS50885">
    <property type="entry name" value="HAMP"/>
    <property type="match status" value="2"/>
</dbReference>
<keyword evidence="5" id="KW-0472">Membrane</keyword>
<dbReference type="Proteomes" id="UP000012589">
    <property type="component" value="Unassembled WGS sequence"/>
</dbReference>
<feature type="domain" description="Methyl-accepting transducer" evidence="6">
    <location>
        <begin position="316"/>
        <end position="545"/>
    </location>
</feature>
<keyword evidence="4" id="KW-0175">Coiled coil</keyword>
<accession>N2AH22</accession>
<keyword evidence="5" id="KW-1133">Transmembrane helix</keyword>